<feature type="region of interest" description="Disordered" evidence="1">
    <location>
        <begin position="46"/>
        <end position="82"/>
    </location>
</feature>
<evidence type="ECO:0000313" key="3">
    <source>
        <dbReference type="Proteomes" id="UP000324222"/>
    </source>
</evidence>
<evidence type="ECO:0000313" key="2">
    <source>
        <dbReference type="EMBL" id="MPC43042.1"/>
    </source>
</evidence>
<keyword evidence="3" id="KW-1185">Reference proteome</keyword>
<accession>A0A5B7F9B5</accession>
<organism evidence="2 3">
    <name type="scientific">Portunus trituberculatus</name>
    <name type="common">Swimming crab</name>
    <name type="synonym">Neptunus trituberculatus</name>
    <dbReference type="NCBI Taxonomy" id="210409"/>
    <lineage>
        <taxon>Eukaryota</taxon>
        <taxon>Metazoa</taxon>
        <taxon>Ecdysozoa</taxon>
        <taxon>Arthropoda</taxon>
        <taxon>Crustacea</taxon>
        <taxon>Multicrustacea</taxon>
        <taxon>Malacostraca</taxon>
        <taxon>Eumalacostraca</taxon>
        <taxon>Eucarida</taxon>
        <taxon>Decapoda</taxon>
        <taxon>Pleocyemata</taxon>
        <taxon>Brachyura</taxon>
        <taxon>Eubrachyura</taxon>
        <taxon>Portunoidea</taxon>
        <taxon>Portunidae</taxon>
        <taxon>Portuninae</taxon>
        <taxon>Portunus</taxon>
    </lineage>
</organism>
<feature type="compositionally biased region" description="Basic and acidic residues" evidence="1">
    <location>
        <begin position="52"/>
        <end position="82"/>
    </location>
</feature>
<feature type="compositionally biased region" description="Basic and acidic residues" evidence="1">
    <location>
        <begin position="1"/>
        <end position="23"/>
    </location>
</feature>
<protein>
    <submittedName>
        <fullName evidence="2">Uncharacterized protein</fullName>
    </submittedName>
</protein>
<gene>
    <name evidence="2" type="ORF">E2C01_036678</name>
</gene>
<reference evidence="2 3" key="1">
    <citation type="submission" date="2019-05" db="EMBL/GenBank/DDBJ databases">
        <title>Another draft genome of Portunus trituberculatus and its Hox gene families provides insights of decapod evolution.</title>
        <authorList>
            <person name="Jeong J.-H."/>
            <person name="Song I."/>
            <person name="Kim S."/>
            <person name="Choi T."/>
            <person name="Kim D."/>
            <person name="Ryu S."/>
            <person name="Kim W."/>
        </authorList>
    </citation>
    <scope>NUCLEOTIDE SEQUENCE [LARGE SCALE GENOMIC DNA]</scope>
    <source>
        <tissue evidence="2">Muscle</tissue>
    </source>
</reference>
<dbReference type="Proteomes" id="UP000324222">
    <property type="component" value="Unassembled WGS sequence"/>
</dbReference>
<comment type="caution">
    <text evidence="2">The sequence shown here is derived from an EMBL/GenBank/DDBJ whole genome shotgun (WGS) entry which is preliminary data.</text>
</comment>
<name>A0A5B7F9B5_PORTR</name>
<sequence length="82" mass="9175">MEAREGKREGGKDRDRQVDEEKGNCNGGEKVKTAIMEYSEMERVVGGGEGQLEEKRGCKKEGHVRSKKEGRLLEDGGRQKIP</sequence>
<dbReference type="EMBL" id="VSRR010005664">
    <property type="protein sequence ID" value="MPC43042.1"/>
    <property type="molecule type" value="Genomic_DNA"/>
</dbReference>
<proteinExistence type="predicted"/>
<evidence type="ECO:0000256" key="1">
    <source>
        <dbReference type="SAM" id="MobiDB-lite"/>
    </source>
</evidence>
<dbReference type="AlphaFoldDB" id="A0A5B7F9B5"/>
<feature type="region of interest" description="Disordered" evidence="1">
    <location>
        <begin position="1"/>
        <end position="31"/>
    </location>
</feature>